<evidence type="ECO:0000313" key="2">
    <source>
        <dbReference type="EMBL" id="EIT85292.1"/>
    </source>
</evidence>
<dbReference type="eggNOG" id="COG3881">
    <property type="taxonomic scope" value="Bacteria"/>
</dbReference>
<dbReference type="RefSeq" id="WP_007202310.1">
    <property type="nucleotide sequence ID" value="NZ_AKKV01000026.1"/>
</dbReference>
<gene>
    <name evidence="2" type="ORF">A374_11130</name>
</gene>
<dbReference type="InterPro" id="IPR011033">
    <property type="entry name" value="PRC_barrel-like_sf"/>
</dbReference>
<dbReference type="STRING" id="1196324.A374_11130"/>
<keyword evidence="3" id="KW-1185">Reference proteome</keyword>
<reference evidence="2 3" key="1">
    <citation type="journal article" date="2012" name="J. Bacteriol.">
        <title>Genome of Bacillus macauensis ZFHKF-1, a Long-Chain-Forming Bacterium.</title>
        <authorList>
            <person name="Cai L."/>
            <person name="Zhang T."/>
        </authorList>
    </citation>
    <scope>NUCLEOTIDE SEQUENCE [LARGE SCALE GENOMIC DNA]</scope>
    <source>
        <strain evidence="2 3">ZFHKF-1</strain>
    </source>
</reference>
<dbReference type="PATRIC" id="fig|1196324.3.peg.2285"/>
<dbReference type="EMBL" id="AKKV01000026">
    <property type="protein sequence ID" value="EIT85292.1"/>
    <property type="molecule type" value="Genomic_DNA"/>
</dbReference>
<comment type="caution">
    <text evidence="2">The sequence shown here is derived from an EMBL/GenBank/DDBJ whole genome shotgun (WGS) entry which is preliminary data.</text>
</comment>
<feature type="domain" description="PRC-barrel" evidence="1">
    <location>
        <begin position="7"/>
        <end position="54"/>
    </location>
</feature>
<accession>I8AHT8</accession>
<sequence length="155" mass="17231">MRTFSFLKGVKAVNDQGQLLGKVEDVVLNAKGTVLGWVICKKRLLPHRTYVPCQGAHVSLDHSLVCCKGEVTKVPHLPSGCFYIGKGPRNLWKQALCSSDGCTEAVIEDVYFSSDWSKIIAIEVTKGLFPDWNDGRPLIYSHEPVTIGTQRLFVR</sequence>
<dbReference type="AlphaFoldDB" id="I8AHT8"/>
<organism evidence="2 3">
    <name type="scientific">Fictibacillus macauensis ZFHKF-1</name>
    <dbReference type="NCBI Taxonomy" id="1196324"/>
    <lineage>
        <taxon>Bacteria</taxon>
        <taxon>Bacillati</taxon>
        <taxon>Bacillota</taxon>
        <taxon>Bacilli</taxon>
        <taxon>Bacillales</taxon>
        <taxon>Fictibacillaceae</taxon>
        <taxon>Fictibacillus</taxon>
    </lineage>
</organism>
<dbReference type="InterPro" id="IPR027275">
    <property type="entry name" value="PRC-brl_dom"/>
</dbReference>
<proteinExistence type="predicted"/>
<evidence type="ECO:0000259" key="1">
    <source>
        <dbReference type="Pfam" id="PF05239"/>
    </source>
</evidence>
<dbReference type="Proteomes" id="UP000004080">
    <property type="component" value="Unassembled WGS sequence"/>
</dbReference>
<dbReference type="Pfam" id="PF05239">
    <property type="entry name" value="PRC"/>
    <property type="match status" value="1"/>
</dbReference>
<name>I8AHT8_9BACL</name>
<protein>
    <recommendedName>
        <fullName evidence="1">PRC-barrel domain-containing protein</fullName>
    </recommendedName>
</protein>
<dbReference type="SUPFAM" id="SSF50346">
    <property type="entry name" value="PRC-barrel domain"/>
    <property type="match status" value="1"/>
</dbReference>
<evidence type="ECO:0000313" key="3">
    <source>
        <dbReference type="Proteomes" id="UP000004080"/>
    </source>
</evidence>